<feature type="transmembrane region" description="Helical" evidence="2">
    <location>
        <begin position="20"/>
        <end position="41"/>
    </location>
</feature>
<keyword evidence="2" id="KW-1133">Transmembrane helix</keyword>
<feature type="transmembrane region" description="Helical" evidence="2">
    <location>
        <begin position="220"/>
        <end position="238"/>
    </location>
</feature>
<feature type="transmembrane region" description="Helical" evidence="2">
    <location>
        <begin position="1989"/>
        <end position="2015"/>
    </location>
</feature>
<accession>A0AA86PK12</accession>
<keyword evidence="2 3" id="KW-0812">Transmembrane</keyword>
<reference evidence="3" key="1">
    <citation type="submission" date="2023-06" db="EMBL/GenBank/DDBJ databases">
        <authorList>
            <person name="Kurt Z."/>
        </authorList>
    </citation>
    <scope>NUCLEOTIDE SEQUENCE</scope>
</reference>
<evidence type="ECO:0000256" key="1">
    <source>
        <dbReference type="SAM" id="Coils"/>
    </source>
</evidence>
<feature type="transmembrane region" description="Helical" evidence="2">
    <location>
        <begin position="2340"/>
        <end position="2363"/>
    </location>
</feature>
<protein>
    <submittedName>
        <fullName evidence="3">Transmembrane domain-containing protein</fullName>
    </submittedName>
    <submittedName>
        <fullName evidence="4">Transmembrane_domain-containing protein</fullName>
    </submittedName>
</protein>
<feature type="transmembrane region" description="Helical" evidence="2">
    <location>
        <begin position="1934"/>
        <end position="1960"/>
    </location>
</feature>
<feature type="transmembrane region" description="Helical" evidence="2">
    <location>
        <begin position="1350"/>
        <end position="1370"/>
    </location>
</feature>
<dbReference type="EMBL" id="CAXDID020000184">
    <property type="protein sequence ID" value="CAL6050309.1"/>
    <property type="molecule type" value="Genomic_DNA"/>
</dbReference>
<evidence type="ECO:0000313" key="5">
    <source>
        <dbReference type="Proteomes" id="UP001642409"/>
    </source>
</evidence>
<feature type="transmembrane region" description="Helical" evidence="2">
    <location>
        <begin position="158"/>
        <end position="182"/>
    </location>
</feature>
<evidence type="ECO:0000313" key="4">
    <source>
        <dbReference type="EMBL" id="CAL6050309.1"/>
    </source>
</evidence>
<dbReference type="EMBL" id="CATOUU010000669">
    <property type="protein sequence ID" value="CAI9939923.1"/>
    <property type="molecule type" value="Genomic_DNA"/>
</dbReference>
<name>A0AA86PK12_9EUKA</name>
<keyword evidence="1" id="KW-0175">Coiled coil</keyword>
<reference evidence="4 5" key="2">
    <citation type="submission" date="2024-07" db="EMBL/GenBank/DDBJ databases">
        <authorList>
            <person name="Akdeniz Z."/>
        </authorList>
    </citation>
    <scope>NUCLEOTIDE SEQUENCE [LARGE SCALE GENOMIC DNA]</scope>
</reference>
<feature type="transmembrane region" description="Helical" evidence="2">
    <location>
        <begin position="118"/>
        <end position="138"/>
    </location>
</feature>
<keyword evidence="5" id="KW-1185">Reference proteome</keyword>
<feature type="coiled-coil region" evidence="1">
    <location>
        <begin position="372"/>
        <end position="406"/>
    </location>
</feature>
<proteinExistence type="predicted"/>
<evidence type="ECO:0000313" key="3">
    <source>
        <dbReference type="EMBL" id="CAI9939923.1"/>
    </source>
</evidence>
<dbReference type="Proteomes" id="UP001642409">
    <property type="component" value="Unassembled WGS sequence"/>
</dbReference>
<feature type="transmembrane region" description="Helical" evidence="2">
    <location>
        <begin position="1726"/>
        <end position="1744"/>
    </location>
</feature>
<keyword evidence="2" id="KW-0472">Membrane</keyword>
<feature type="transmembrane region" description="Helical" evidence="2">
    <location>
        <begin position="2035"/>
        <end position="2064"/>
    </location>
</feature>
<sequence length="2392" mass="279158">MKMSNSFFSGFQFLHKNTKINISLILVIYTMVELSALPYVLMYDVVDQPSNSQQAVLRFIMFPWNDYYNNASIYQNFTLYLQAIAFAVGPLIILYLIQQYGQRQRTSYKQIVKTSLHLLELGCVCLYMYCVNPLYLGIGQYLTQILITNTYSVIIKIIHTIIAAVTLISMLIGQILFLISYQEANLVRSYNLKLPHFFIPIKTFILFEICLSFFANGNRYVIQIPIFVFCLCYIFYMSKIKLFAYIRNQQWIYTLVIFQLLFTLQSSFLNFALPTKTELEGQGPLKTLFIILDMVVAYLLYLKQQRPCMQSLLNELKFKTGKNLKQHHDDKVLINYSITKDMRLNMAAFYGPEFIGVLNNEQKDLLSDTTSVQLSEAEIKLYITRVQKAEQQMEEFKLLYENIYSNIFYSYACVGQTLETLTLLDIEEAMPIPSILSYISTWKTPYDAFASVLNLIQEVDTIDKMLQFEGVKYQSIYDSCCTSSEVDATLFNILQRNCIDVKSLLTKINKMNNLDQRVKKGDESNAAEQALWNNNYQKPSDQKVHGMFCVLDHKDFTENKYLFKHVESQVDQKSVMFCYIPSFTSKSAITGNIHRLSFANDQSSMKTAQLRKVKILSLISLSRIIFPLNSLIDKKFKFPLVNQYKFTISKQQPTRITKQIKTSYLSHYEMRVVNRQKSLYNSRFLYNIAPILLNAQQFNNVNNSTLQNILVEYFIYKFSTTKTSSQRIQRYFDTYYNNKLNAFQKIQLCCDPEKIDPAKKEQSKLNVNHNMNNQIAQNAVTVIIGCGSIDNRCAKVDQIFAQLTLNQHYVINDHYEPMFYGYIDYMLRKYKLIHMNIENKQLYQIIQFLEELQEYLKLIHNSCKINIQQMQKIKEVLFKFLEKYHVLMQDLISVKSKNKFETDQLQLIHLFKKQKQNQNEEDEQAYDECLYESVQTLFTELSVNISMSKILNQYQLPKISNLSYTLEQFTVEQYYDEEHKILNPIKPNSYISTALQGLHVINVMLTTTFHNIDHTEEQEDSIETSFVTSSKKSQESNEFAFEEKVDKITSQFIYDINMDNPRSLDDYINIISSYYSMYSDNAIFFNHELNQNTPEFLINVIKNDFIETQKKYNFSMYQFMLYLITDLHYIKLQDKTMRNTNTVCYIIPRIQTMQDNIEKMIVGFLKNLYVAKLEQNTSNNLILMNTINSISYIEQQIKKLHQARSIVLKRENLSQDHINQIAAELYRSLRVTYGLPLIQLGKNIDQRRRLLAICDTYAGTQTKYQDSILMQIESLPRCGGVYKNDPSYKLQRHSSFKDQFEWEQPHEDFIKNDQYEQLVIDKSDNLSKTTKLSAKQKFVAFMKDFKQKSLLAYIWTFIVIFILSASSLLLGKLKQASYQIEVITYGIEQSLSENLLRMNNLGQSLLLTSLKSNYTQQNNPEYLTTKYASFIRGSDKLFQSYVYLKSALTGQNTSEIYESESKAQGNFKFNLTQIMNGVDDNRIQCSIINYDKQIVQKLNSLRYSFKYNFQTFKNQNNVYNDTKLQNISIVFTQKFYQLTTTFIEGKEITATLPEIMLVYVELLSCYSQQLIQLLQLKMENPDFETIIGKIQDLHLSYTSIVYPSFQFVMELVHRQYVKSIMIFVCFSVILTWIVFYFAFKSISYKYVDKLIVSNIDKGSIIQMVSNLSTQKIEMLLQSYKTSLRQSKKSEGNTINHSVAENENQVVSPDVFSLLQKMHKVVLQPKLDYLIFIIMIAFIFLMGKICLQTQIIDLASNPTIFSIENRFENVNFQPKFLIPEFQFKDVASTKYGVENLYQYYSQSVNIQHPLQQLLYYSVNWMEYFSQNLLDSTNLEYFKALPYSSILQLYNFINTCTQIDIDIKQQIILHIQSLYTKLNQMVLQIINTDNGQLIQSNFMFDVQYFNNHLSTDISNWKLEDAVVYLNKHMMQIKNNFIQWFLLYLFYLIVTFVLSIFLIFWIVKYIFQVHNNQWDENSAILSKISIQIWKPLYYLCVIFLIINLVLIINNITHLSIFYYNRQQNRSLFISLQNYYNPILSFIILILSSILVTCYQHTTLNVLSSLGVPSTPQKMFSMPYYLRQQKQSVRLVFLQILSFVYVAVASLVIIINLGNPPSRLGTDLSQAVSALNHQGGSLLQKIAMTGRTHANYDDHFTQKVQLLSKILRDTWPNREINLKAYVNVSSDFVINQLVDARWKSSLSPFQNLATLSYELANPPSIVYGNCNFSVFQQLKPPRTMKLGPHLFENDDQLSKVTIKGAFSQLIALQALVKGPDIPRDIVKQLSPDGTAASFYETASRQLNIGASYLRLITTDLPLLYDIMNNEAYQLLFDQTSELETTQNAAIIIGLVLNIVLFLAFVILNANVKGFIKERLQRNNQFVSLFLKRIMGVKRLE</sequence>
<feature type="transmembrane region" description="Helical" evidence="2">
    <location>
        <begin position="194"/>
        <end position="214"/>
    </location>
</feature>
<organism evidence="3">
    <name type="scientific">Hexamita inflata</name>
    <dbReference type="NCBI Taxonomy" id="28002"/>
    <lineage>
        <taxon>Eukaryota</taxon>
        <taxon>Metamonada</taxon>
        <taxon>Diplomonadida</taxon>
        <taxon>Hexamitidae</taxon>
        <taxon>Hexamitinae</taxon>
        <taxon>Hexamita</taxon>
    </lineage>
</organism>
<gene>
    <name evidence="3" type="ORF">HINF_LOCUS27568</name>
    <name evidence="4" type="ORF">HINF_LOCUS43825</name>
</gene>
<evidence type="ECO:0000256" key="2">
    <source>
        <dbReference type="SAM" id="Phobius"/>
    </source>
</evidence>
<feature type="transmembrane region" description="Helical" evidence="2">
    <location>
        <begin position="1620"/>
        <end position="1639"/>
    </location>
</feature>
<comment type="caution">
    <text evidence="3">The sequence shown here is derived from an EMBL/GenBank/DDBJ whole genome shotgun (WGS) entry which is preliminary data.</text>
</comment>
<feature type="transmembrane region" description="Helical" evidence="2">
    <location>
        <begin position="250"/>
        <end position="273"/>
    </location>
</feature>
<feature type="transmembrane region" description="Helical" evidence="2">
    <location>
        <begin position="77"/>
        <end position="97"/>
    </location>
</feature>
<feature type="transmembrane region" description="Helical" evidence="2">
    <location>
        <begin position="2085"/>
        <end position="2107"/>
    </location>
</feature>